<dbReference type="OrthoDB" id="3945418at2759"/>
<dbReference type="PRINTS" id="PR00385">
    <property type="entry name" value="P450"/>
</dbReference>
<dbReference type="PANTHER" id="PTHR24279:SF120">
    <property type="entry name" value="CYTOCHROME P450"/>
    <property type="match status" value="1"/>
</dbReference>
<dbReference type="PROSITE" id="PS51257">
    <property type="entry name" value="PROKAR_LIPOPROTEIN"/>
    <property type="match status" value="1"/>
</dbReference>
<dbReference type="InterPro" id="IPR036396">
    <property type="entry name" value="Cyt_P450_sf"/>
</dbReference>
<sequence>MLSKLSRFGYACMPARYRSSAAATATVGCPFQQAGNGDHEVDPAFPNARPFSEVPTPKGLPILGTAIELIRSGGAAKIHEYCHKRHQELGPIFKEKMGALDVVVVSNEDYITQVYKAEGKNPMHLVPEPWLIYNEKKGIKRGLFFMDGEQWRSRRSVLNHLLIPKIAELHGHIFTSVVNDVVDRWGKIVEKTEDGVLPNLENELYNWSIETLGTMVFGRRLGCVMPAESESQLHEFVHQVQQIFKESATMAIIPPKLASTFRLPVWRRFESAADTALDMARGYVEERIAEIDQESKDKKPIGGILKYLLDIPNIVQNEIVNIVADLILAAADTTSHATQWALYSLARNPECQERILSEIARVVPDGREINHNDIKHIPYLMKIVKETLRLYPIASFLTRVLPEDIVVGEYVIPAGKLFFMSQYTVGRDPERFDDPEKFDPDRWDNPKPNAHGCMPFGHGARGCIGRKVAELKMQLLLAKAVKKYHIEAVNEKEVGIALRMITTPDQPIKLRLTKRT</sequence>
<dbReference type="PROSITE" id="PS00086">
    <property type="entry name" value="CYTOCHROME_P450"/>
    <property type="match status" value="1"/>
</dbReference>
<evidence type="ECO:0000256" key="3">
    <source>
        <dbReference type="ARBA" id="ARBA00022617"/>
    </source>
</evidence>
<keyword evidence="11" id="KW-1185">Reference proteome</keyword>
<organism evidence="10 11">
    <name type="scientific">Trichonephila clavata</name>
    <name type="common">Joro spider</name>
    <name type="synonym">Nephila clavata</name>
    <dbReference type="NCBI Taxonomy" id="2740835"/>
    <lineage>
        <taxon>Eukaryota</taxon>
        <taxon>Metazoa</taxon>
        <taxon>Ecdysozoa</taxon>
        <taxon>Arthropoda</taxon>
        <taxon>Chelicerata</taxon>
        <taxon>Arachnida</taxon>
        <taxon>Araneae</taxon>
        <taxon>Araneomorphae</taxon>
        <taxon>Entelegynae</taxon>
        <taxon>Araneoidea</taxon>
        <taxon>Nephilidae</taxon>
        <taxon>Trichonephila</taxon>
    </lineage>
</organism>
<evidence type="ECO:0000256" key="2">
    <source>
        <dbReference type="ARBA" id="ARBA00010617"/>
    </source>
</evidence>
<proteinExistence type="inferred from homology"/>
<dbReference type="PRINTS" id="PR00463">
    <property type="entry name" value="EP450I"/>
</dbReference>
<dbReference type="CDD" id="cd11054">
    <property type="entry name" value="CYP24A1-like"/>
    <property type="match status" value="1"/>
</dbReference>
<dbReference type="InterPro" id="IPR050479">
    <property type="entry name" value="CYP11_CYP27_families"/>
</dbReference>
<keyword evidence="3 8" id="KW-0349">Heme</keyword>
<dbReference type="Proteomes" id="UP000887116">
    <property type="component" value="Unassembled WGS sequence"/>
</dbReference>
<comment type="similarity">
    <text evidence="2 9">Belongs to the cytochrome P450 family.</text>
</comment>
<keyword evidence="7 9" id="KW-0503">Monooxygenase</keyword>
<feature type="binding site" description="axial binding residue" evidence="8">
    <location>
        <position position="463"/>
    </location>
    <ligand>
        <name>heme</name>
        <dbReference type="ChEBI" id="CHEBI:30413"/>
    </ligand>
    <ligandPart>
        <name>Fe</name>
        <dbReference type="ChEBI" id="CHEBI:18248"/>
    </ligandPart>
</feature>
<evidence type="ECO:0000256" key="5">
    <source>
        <dbReference type="ARBA" id="ARBA00023002"/>
    </source>
</evidence>
<evidence type="ECO:0000313" key="11">
    <source>
        <dbReference type="Proteomes" id="UP000887116"/>
    </source>
</evidence>
<protein>
    <submittedName>
        <fullName evidence="10">Cytochrome P450 315a1, mitochondrial</fullName>
    </submittedName>
</protein>
<keyword evidence="6 8" id="KW-0408">Iron</keyword>
<evidence type="ECO:0000256" key="8">
    <source>
        <dbReference type="PIRSR" id="PIRSR602401-1"/>
    </source>
</evidence>
<dbReference type="InterPro" id="IPR002401">
    <property type="entry name" value="Cyt_P450_E_grp-I"/>
</dbReference>
<evidence type="ECO:0000256" key="6">
    <source>
        <dbReference type="ARBA" id="ARBA00023004"/>
    </source>
</evidence>
<dbReference type="GO" id="GO:0004497">
    <property type="term" value="F:monooxygenase activity"/>
    <property type="evidence" value="ECO:0007669"/>
    <property type="project" value="UniProtKB-KW"/>
</dbReference>
<dbReference type="GO" id="GO:0005506">
    <property type="term" value="F:iron ion binding"/>
    <property type="evidence" value="ECO:0007669"/>
    <property type="project" value="InterPro"/>
</dbReference>
<dbReference type="Pfam" id="PF00067">
    <property type="entry name" value="p450"/>
    <property type="match status" value="1"/>
</dbReference>
<evidence type="ECO:0000256" key="4">
    <source>
        <dbReference type="ARBA" id="ARBA00022723"/>
    </source>
</evidence>
<comment type="caution">
    <text evidence="10">The sequence shown here is derived from an EMBL/GenBank/DDBJ whole genome shotgun (WGS) entry which is preliminary data.</text>
</comment>
<dbReference type="EMBL" id="BMAO01018935">
    <property type="protein sequence ID" value="GFR27288.1"/>
    <property type="molecule type" value="Genomic_DNA"/>
</dbReference>
<reference evidence="10" key="1">
    <citation type="submission" date="2020-07" db="EMBL/GenBank/DDBJ databases">
        <title>Multicomponent nature underlies the extraordinary mechanical properties of spider dragline silk.</title>
        <authorList>
            <person name="Kono N."/>
            <person name="Nakamura H."/>
            <person name="Mori M."/>
            <person name="Yoshida Y."/>
            <person name="Ohtoshi R."/>
            <person name="Malay A.D."/>
            <person name="Moran D.A.P."/>
            <person name="Tomita M."/>
            <person name="Numata K."/>
            <person name="Arakawa K."/>
        </authorList>
    </citation>
    <scope>NUCLEOTIDE SEQUENCE</scope>
</reference>
<comment type="cofactor">
    <cofactor evidence="1 8">
        <name>heme</name>
        <dbReference type="ChEBI" id="CHEBI:30413"/>
    </cofactor>
</comment>
<evidence type="ECO:0000256" key="1">
    <source>
        <dbReference type="ARBA" id="ARBA00001971"/>
    </source>
</evidence>
<keyword evidence="5 9" id="KW-0560">Oxidoreductase</keyword>
<gene>
    <name evidence="10" type="primary">sad</name>
    <name evidence="10" type="ORF">TNCT_321071</name>
</gene>
<evidence type="ECO:0000256" key="7">
    <source>
        <dbReference type="ARBA" id="ARBA00023033"/>
    </source>
</evidence>
<evidence type="ECO:0000313" key="10">
    <source>
        <dbReference type="EMBL" id="GFR27288.1"/>
    </source>
</evidence>
<evidence type="ECO:0000256" key="9">
    <source>
        <dbReference type="RuleBase" id="RU000461"/>
    </source>
</evidence>
<dbReference type="GO" id="GO:0016705">
    <property type="term" value="F:oxidoreductase activity, acting on paired donors, with incorporation or reduction of molecular oxygen"/>
    <property type="evidence" value="ECO:0007669"/>
    <property type="project" value="InterPro"/>
</dbReference>
<accession>A0A8X6HPR5</accession>
<dbReference type="PANTHER" id="PTHR24279">
    <property type="entry name" value="CYTOCHROME P450"/>
    <property type="match status" value="1"/>
</dbReference>
<dbReference type="AlphaFoldDB" id="A0A8X6HPR5"/>
<dbReference type="SUPFAM" id="SSF48264">
    <property type="entry name" value="Cytochrome P450"/>
    <property type="match status" value="1"/>
</dbReference>
<dbReference type="InterPro" id="IPR017972">
    <property type="entry name" value="Cyt_P450_CS"/>
</dbReference>
<dbReference type="Gene3D" id="1.10.630.10">
    <property type="entry name" value="Cytochrome P450"/>
    <property type="match status" value="1"/>
</dbReference>
<dbReference type="InterPro" id="IPR001128">
    <property type="entry name" value="Cyt_P450"/>
</dbReference>
<keyword evidence="4 8" id="KW-0479">Metal-binding</keyword>
<dbReference type="GO" id="GO:0020037">
    <property type="term" value="F:heme binding"/>
    <property type="evidence" value="ECO:0007669"/>
    <property type="project" value="InterPro"/>
</dbReference>
<name>A0A8X6HPR5_TRICU</name>